<dbReference type="AlphaFoldDB" id="A9B9P4"/>
<dbReference type="RefSeq" id="WP_012195178.1">
    <property type="nucleotide sequence ID" value="NC_009976.1"/>
</dbReference>
<dbReference type="STRING" id="93059.P9211_06251"/>
<sequence length="80" mass="9349">MNDENWKEEFKQLKTNLKPLQIRLLEEGAKSQSQALMLNDMWCEWKDLASKKKLNEPSKDPLAAKDPWDDVKTEIISPYG</sequence>
<accession>A9B9P4</accession>
<name>A9B9P4_PROM4</name>
<dbReference type="KEGG" id="pmj:P9211_06251"/>
<protein>
    <submittedName>
        <fullName evidence="1">Uncharacterized protein</fullName>
    </submittedName>
</protein>
<evidence type="ECO:0000313" key="2">
    <source>
        <dbReference type="Proteomes" id="UP000000788"/>
    </source>
</evidence>
<proteinExistence type="predicted"/>
<evidence type="ECO:0000313" key="1">
    <source>
        <dbReference type="EMBL" id="ABX08556.1"/>
    </source>
</evidence>
<gene>
    <name evidence="1" type="ordered locus">P9211_06251</name>
</gene>
<dbReference type="HOGENOM" id="CLU_186107_0_0_3"/>
<dbReference type="Proteomes" id="UP000000788">
    <property type="component" value="Chromosome"/>
</dbReference>
<keyword evidence="2" id="KW-1185">Reference proteome</keyword>
<dbReference type="EMBL" id="CP000878">
    <property type="protein sequence ID" value="ABX08556.1"/>
    <property type="molecule type" value="Genomic_DNA"/>
</dbReference>
<reference evidence="1 2" key="1">
    <citation type="journal article" date="2007" name="PLoS Genet.">
        <title>Patterns and implications of gene gain and loss in the evolution of Prochlorococcus.</title>
        <authorList>
            <person name="Kettler G.C."/>
            <person name="Martiny A.C."/>
            <person name="Huang K."/>
            <person name="Zucker J."/>
            <person name="Coleman M.L."/>
            <person name="Rodrigue S."/>
            <person name="Chen F."/>
            <person name="Lapidus A."/>
            <person name="Ferriera S."/>
            <person name="Johnson J."/>
            <person name="Steglich C."/>
            <person name="Church G.M."/>
            <person name="Richardson P."/>
            <person name="Chisholm S.W."/>
        </authorList>
    </citation>
    <scope>NUCLEOTIDE SEQUENCE [LARGE SCALE GENOMIC DNA]</scope>
    <source>
        <strain evidence="2">MIT 9211</strain>
    </source>
</reference>
<organism evidence="1 2">
    <name type="scientific">Prochlorococcus marinus (strain MIT 9211)</name>
    <dbReference type="NCBI Taxonomy" id="93059"/>
    <lineage>
        <taxon>Bacteria</taxon>
        <taxon>Bacillati</taxon>
        <taxon>Cyanobacteriota</taxon>
        <taxon>Cyanophyceae</taxon>
        <taxon>Synechococcales</taxon>
        <taxon>Prochlorococcaceae</taxon>
        <taxon>Prochlorococcus</taxon>
    </lineage>
</organism>